<evidence type="ECO:0000313" key="3">
    <source>
        <dbReference type="Proteomes" id="UP001161325"/>
    </source>
</evidence>
<organism evidence="2 3">
    <name type="scientific">Roseisolibacter agri</name>
    <dbReference type="NCBI Taxonomy" id="2014610"/>
    <lineage>
        <taxon>Bacteria</taxon>
        <taxon>Pseudomonadati</taxon>
        <taxon>Gemmatimonadota</taxon>
        <taxon>Gemmatimonadia</taxon>
        <taxon>Gemmatimonadales</taxon>
        <taxon>Gemmatimonadaceae</taxon>
        <taxon>Roseisolibacter</taxon>
    </lineage>
</organism>
<gene>
    <name evidence="2" type="ORF">rosag_15550</name>
</gene>
<evidence type="ECO:0000256" key="1">
    <source>
        <dbReference type="SAM" id="MobiDB-lite"/>
    </source>
</evidence>
<feature type="compositionally biased region" description="Low complexity" evidence="1">
    <location>
        <begin position="7"/>
        <end position="25"/>
    </location>
</feature>
<comment type="caution">
    <text evidence="2">The sequence shown here is derived from an EMBL/GenBank/DDBJ whole genome shotgun (WGS) entry which is preliminary data.</text>
</comment>
<reference evidence="2" key="1">
    <citation type="submission" date="2022-08" db="EMBL/GenBank/DDBJ databases">
        <title>Draft genome sequencing of Roseisolibacter agri AW1220.</title>
        <authorList>
            <person name="Tobiishi Y."/>
            <person name="Tonouchi A."/>
        </authorList>
    </citation>
    <scope>NUCLEOTIDE SEQUENCE</scope>
    <source>
        <strain evidence="2">AW1220</strain>
    </source>
</reference>
<dbReference type="Proteomes" id="UP001161325">
    <property type="component" value="Unassembled WGS sequence"/>
</dbReference>
<accession>A0AA37Q5I9</accession>
<proteinExistence type="predicted"/>
<dbReference type="AlphaFoldDB" id="A0AA37Q5I9"/>
<evidence type="ECO:0000313" key="2">
    <source>
        <dbReference type="EMBL" id="GLC25042.1"/>
    </source>
</evidence>
<name>A0AA37Q5I9_9BACT</name>
<protein>
    <submittedName>
        <fullName evidence="2">Uncharacterized protein</fullName>
    </submittedName>
</protein>
<dbReference type="EMBL" id="BRXS01000002">
    <property type="protein sequence ID" value="GLC25042.1"/>
    <property type="molecule type" value="Genomic_DNA"/>
</dbReference>
<sequence>MDATPRSASSAIATPAGSTATSPAAEPRRSPLDSKRLLLCGAIRRVRHDLQGAIDEPSAQRYRRELSLLLQSRAQLDTPRDPALVRYWVYAPANEPADLPPEGRVSRLVMLDHTATPARERLFLVDDVETWLPLDGELHPESGEIVPAGRDSYVLTPAGHMAATMPAAPETPVRRAPLADDATDADVAHATAVDRGAC</sequence>
<feature type="region of interest" description="Disordered" evidence="1">
    <location>
        <begin position="1"/>
        <end position="33"/>
    </location>
</feature>
<dbReference type="RefSeq" id="WP_284349483.1">
    <property type="nucleotide sequence ID" value="NZ_BRXS01000002.1"/>
</dbReference>
<keyword evidence="3" id="KW-1185">Reference proteome</keyword>